<dbReference type="Proteomes" id="UP001150569">
    <property type="component" value="Unassembled WGS sequence"/>
</dbReference>
<accession>A0A9W8AJ77</accession>
<dbReference type="PANTHER" id="PTHR43895:SF152">
    <property type="entry name" value="SERINE_THREONINE-PROTEIN KINASE TOS3"/>
    <property type="match status" value="1"/>
</dbReference>
<feature type="region of interest" description="Disordered" evidence="7">
    <location>
        <begin position="71"/>
        <end position="106"/>
    </location>
</feature>
<dbReference type="InterPro" id="IPR017441">
    <property type="entry name" value="Protein_kinase_ATP_BS"/>
</dbReference>
<feature type="domain" description="Protein kinase" evidence="8">
    <location>
        <begin position="30"/>
        <end position="398"/>
    </location>
</feature>
<feature type="compositionally biased region" description="Polar residues" evidence="7">
    <location>
        <begin position="847"/>
        <end position="857"/>
    </location>
</feature>
<dbReference type="OrthoDB" id="68483at2759"/>
<feature type="region of interest" description="Disordered" evidence="7">
    <location>
        <begin position="548"/>
        <end position="572"/>
    </location>
</feature>
<dbReference type="Gene3D" id="3.30.200.20">
    <property type="entry name" value="Phosphorylase Kinase, domain 1"/>
    <property type="match status" value="2"/>
</dbReference>
<keyword evidence="4" id="KW-0418">Kinase</keyword>
<dbReference type="InterPro" id="IPR000719">
    <property type="entry name" value="Prot_kinase_dom"/>
</dbReference>
<feature type="compositionally biased region" description="Acidic residues" evidence="7">
    <location>
        <begin position="422"/>
        <end position="431"/>
    </location>
</feature>
<dbReference type="SMART" id="SM00220">
    <property type="entry name" value="S_TKc"/>
    <property type="match status" value="1"/>
</dbReference>
<keyword evidence="3 6" id="KW-0547">Nucleotide-binding</keyword>
<proteinExistence type="predicted"/>
<dbReference type="SUPFAM" id="SSF56112">
    <property type="entry name" value="Protein kinase-like (PK-like)"/>
    <property type="match status" value="2"/>
</dbReference>
<comment type="caution">
    <text evidence="9">The sequence shown here is derived from an EMBL/GenBank/DDBJ whole genome shotgun (WGS) entry which is preliminary data.</text>
</comment>
<name>A0A9W8AJ77_9FUNG</name>
<dbReference type="GO" id="GO:0005524">
    <property type="term" value="F:ATP binding"/>
    <property type="evidence" value="ECO:0007669"/>
    <property type="project" value="UniProtKB-UniRule"/>
</dbReference>
<feature type="compositionally biased region" description="Polar residues" evidence="7">
    <location>
        <begin position="97"/>
        <end position="106"/>
    </location>
</feature>
<feature type="region of interest" description="Disordered" evidence="7">
    <location>
        <begin position="398"/>
        <end position="433"/>
    </location>
</feature>
<sequence length="1080" mass="116599">MAHPDAPAKETDHMVVDYDDATGRKMVNQYMLLRDIGRGCHGRVKLAVDITTGQHYAIKIIDKAQGARRLSARWTSSPNTTPWEPPPSLLPPHVPTAATSVSRTRSVHTASSAYRYQGLPHASSPLGNGPSPPAFPVHRSLSRPPSRNAPPTTTPGPTDKIRKEIAVLKKCCHPHIVRLYEVIDDPAARKIYLVLEYLEGGEIQWRDADDRPLLDLDEVRTIFRDLVLGVEYLHYQGIIHRDIKPANLLRDAAGRVKISDFGVSHFHQQPPNHPSSQHPYPDRPGSRLRHGTRTHTSPSPSPSISRMGFGAQRSISSFSSGGSLAPRFRPLSGDYGPSTTLNQRLSPDTSPTLTDPSQPLQVDITPTTLVSGVGESLASDPSNAAAMFRPHRLRHTVSLPPGASPRPLATSFTTTFHLSPDSSEDDDSAEYDSDHLARELALSRTATIDATPSPPPTSVAPQLTLARSPPPKSRTPVLIFSSDEESDTEDPPPLPPGPAAISPQLLSPPAAAVSPALGAHLDDYDDLEDSDSDDFWSDFEFDPTEAAVESFDPPDFSRFDSPAAAAKAEPAHPVADYSVAAGMAGRSATPMSPVRPVGSPTSPTAGTPDWPAALPPLTTDTGEEDDAEGGEERPARFARSSVLSTPVAPVYGLGGGFNDSDRELAKTAGSPAFFAPELCCTTPELIKLLREWRRSSALSVEGEGATPMAATVSSAGGLPLRPHARRPSLPGLLGHLIQRVQSRKGSVSLGHPTDIIPEQGEPAAASPTPSISTDTSTDLADRLHGVTMTDNLPHSAPPDQPFTSSDAGGGRWWQPLSPASTSTPFPRSPVASADATLSQSKHRRTISSHTAPRTTLPMTSFLPHRASAWRLADPTPLSPLLMVPTSTSPRTVTMASASATTAATAALEQPDTGFLNFPPSPTPSYHGITKAIDIWAMGVTLYCLVYGRCPFVADNEFELFQIIPRQPLQFPEDVRQPDIPASLRDLLARLMEKDYQRRITIEEVKHHPWLVEGLADAPQWAKDTDVKNHYPAVRVTSQDIQDALVPSFQWSKRITQGLRRLSVSVQKGLAGWRVRKEKSH</sequence>
<dbReference type="EMBL" id="JANBPT010000050">
    <property type="protein sequence ID" value="KAJ1929037.1"/>
    <property type="molecule type" value="Genomic_DNA"/>
</dbReference>
<reference evidence="9" key="1">
    <citation type="submission" date="2022-07" db="EMBL/GenBank/DDBJ databases">
        <title>Phylogenomic reconstructions and comparative analyses of Kickxellomycotina fungi.</title>
        <authorList>
            <person name="Reynolds N.K."/>
            <person name="Stajich J.E."/>
            <person name="Barry K."/>
            <person name="Grigoriev I.V."/>
            <person name="Crous P."/>
            <person name="Smith M.E."/>
        </authorList>
    </citation>
    <scope>NUCLEOTIDE SEQUENCE</scope>
    <source>
        <strain evidence="9">RSA 861</strain>
    </source>
</reference>
<dbReference type="PROSITE" id="PS50011">
    <property type="entry name" value="PROTEIN_KINASE_DOM"/>
    <property type="match status" value="2"/>
</dbReference>
<organism evidence="9 10">
    <name type="scientific">Tieghemiomyces parasiticus</name>
    <dbReference type="NCBI Taxonomy" id="78921"/>
    <lineage>
        <taxon>Eukaryota</taxon>
        <taxon>Fungi</taxon>
        <taxon>Fungi incertae sedis</taxon>
        <taxon>Zoopagomycota</taxon>
        <taxon>Kickxellomycotina</taxon>
        <taxon>Dimargaritomycetes</taxon>
        <taxon>Dimargaritales</taxon>
        <taxon>Dimargaritaceae</taxon>
        <taxon>Tieghemiomyces</taxon>
    </lineage>
</organism>
<feature type="region of interest" description="Disordered" evidence="7">
    <location>
        <begin position="264"/>
        <end position="308"/>
    </location>
</feature>
<gene>
    <name evidence="9" type="ORF">IWQ60_001533</name>
</gene>
<dbReference type="Gene3D" id="1.10.510.10">
    <property type="entry name" value="Transferase(Phosphotransferase) domain 1"/>
    <property type="match status" value="2"/>
</dbReference>
<evidence type="ECO:0000256" key="2">
    <source>
        <dbReference type="ARBA" id="ARBA00022679"/>
    </source>
</evidence>
<evidence type="ECO:0000256" key="7">
    <source>
        <dbReference type="SAM" id="MobiDB-lite"/>
    </source>
</evidence>
<evidence type="ECO:0000259" key="8">
    <source>
        <dbReference type="PROSITE" id="PS50011"/>
    </source>
</evidence>
<dbReference type="PANTHER" id="PTHR43895">
    <property type="entry name" value="CALCIUM/CALMODULIN-DEPENDENT PROTEIN KINASE KINASE-RELATED"/>
    <property type="match status" value="1"/>
</dbReference>
<dbReference type="AlphaFoldDB" id="A0A9W8AJ77"/>
<feature type="region of interest" description="Disordered" evidence="7">
    <location>
        <begin position="445"/>
        <end position="505"/>
    </location>
</feature>
<evidence type="ECO:0000256" key="5">
    <source>
        <dbReference type="ARBA" id="ARBA00022840"/>
    </source>
</evidence>
<feature type="compositionally biased region" description="Polar residues" evidence="7">
    <location>
        <begin position="337"/>
        <end position="363"/>
    </location>
</feature>
<feature type="compositionally biased region" description="Low complexity" evidence="7">
    <location>
        <begin position="264"/>
        <end position="279"/>
    </location>
</feature>
<feature type="region of interest" description="Disordered" evidence="7">
    <location>
        <begin position="327"/>
        <end position="363"/>
    </location>
</feature>
<dbReference type="Pfam" id="PF00069">
    <property type="entry name" value="Pkinase"/>
    <property type="match status" value="2"/>
</dbReference>
<feature type="region of interest" description="Disordered" evidence="7">
    <location>
        <begin position="745"/>
        <end position="776"/>
    </location>
</feature>
<keyword evidence="1" id="KW-0723">Serine/threonine-protein kinase</keyword>
<keyword evidence="10" id="KW-1185">Reference proteome</keyword>
<evidence type="ECO:0000313" key="9">
    <source>
        <dbReference type="EMBL" id="KAJ1929037.1"/>
    </source>
</evidence>
<feature type="compositionally biased region" description="Low complexity" evidence="7">
    <location>
        <begin position="762"/>
        <end position="776"/>
    </location>
</feature>
<dbReference type="PROSITE" id="PS00107">
    <property type="entry name" value="PROTEIN_KINASE_ATP"/>
    <property type="match status" value="1"/>
</dbReference>
<dbReference type="GO" id="GO:0007165">
    <property type="term" value="P:signal transduction"/>
    <property type="evidence" value="ECO:0007669"/>
    <property type="project" value="TreeGrafter"/>
</dbReference>
<dbReference type="InterPro" id="IPR011009">
    <property type="entry name" value="Kinase-like_dom_sf"/>
</dbReference>
<evidence type="ECO:0000256" key="1">
    <source>
        <dbReference type="ARBA" id="ARBA00022527"/>
    </source>
</evidence>
<feature type="region of interest" description="Disordered" evidence="7">
    <location>
        <begin position="586"/>
        <end position="641"/>
    </location>
</feature>
<feature type="region of interest" description="Disordered" evidence="7">
    <location>
        <begin position="118"/>
        <end position="160"/>
    </location>
</feature>
<feature type="compositionally biased region" description="Low complexity" evidence="7">
    <location>
        <begin position="562"/>
        <end position="572"/>
    </location>
</feature>
<feature type="compositionally biased region" description="Pro residues" evidence="7">
    <location>
        <begin position="83"/>
        <end position="94"/>
    </location>
</feature>
<evidence type="ECO:0000256" key="3">
    <source>
        <dbReference type="ARBA" id="ARBA00022741"/>
    </source>
</evidence>
<feature type="region of interest" description="Disordered" evidence="7">
    <location>
        <begin position="788"/>
        <end position="857"/>
    </location>
</feature>
<evidence type="ECO:0000256" key="6">
    <source>
        <dbReference type="PROSITE-ProRule" id="PRU10141"/>
    </source>
</evidence>
<keyword evidence="5 6" id="KW-0067">ATP-binding</keyword>
<dbReference type="GO" id="GO:0004674">
    <property type="term" value="F:protein serine/threonine kinase activity"/>
    <property type="evidence" value="ECO:0007669"/>
    <property type="project" value="UniProtKB-KW"/>
</dbReference>
<protein>
    <recommendedName>
        <fullName evidence="8">Protein kinase domain-containing protein</fullName>
    </recommendedName>
</protein>
<feature type="binding site" evidence="6">
    <location>
        <position position="59"/>
    </location>
    <ligand>
        <name>ATP</name>
        <dbReference type="ChEBI" id="CHEBI:30616"/>
    </ligand>
</feature>
<evidence type="ECO:0000256" key="4">
    <source>
        <dbReference type="ARBA" id="ARBA00022777"/>
    </source>
</evidence>
<feature type="domain" description="Protein kinase" evidence="8">
    <location>
        <begin position="662"/>
        <end position="1010"/>
    </location>
</feature>
<evidence type="ECO:0000313" key="10">
    <source>
        <dbReference type="Proteomes" id="UP001150569"/>
    </source>
</evidence>
<keyword evidence="2" id="KW-0808">Transferase</keyword>